<keyword evidence="3" id="KW-1185">Reference proteome</keyword>
<dbReference type="EMBL" id="FNFB01000017">
    <property type="protein sequence ID" value="SDL20500.1"/>
    <property type="molecule type" value="Genomic_DNA"/>
</dbReference>
<evidence type="ECO:0000313" key="2">
    <source>
        <dbReference type="EMBL" id="SDL20500.1"/>
    </source>
</evidence>
<dbReference type="Proteomes" id="UP000198683">
    <property type="component" value="Unassembled WGS sequence"/>
</dbReference>
<evidence type="ECO:0000256" key="1">
    <source>
        <dbReference type="SAM" id="MobiDB-lite"/>
    </source>
</evidence>
<accession>A0A1G9I5G8</accession>
<proteinExistence type="predicted"/>
<protein>
    <submittedName>
        <fullName evidence="2">Uncharacterized protein</fullName>
    </submittedName>
</protein>
<evidence type="ECO:0000313" key="3">
    <source>
        <dbReference type="Proteomes" id="UP000198683"/>
    </source>
</evidence>
<organism evidence="2 3">
    <name type="scientific">Nonomuraea maritima</name>
    <dbReference type="NCBI Taxonomy" id="683260"/>
    <lineage>
        <taxon>Bacteria</taxon>
        <taxon>Bacillati</taxon>
        <taxon>Actinomycetota</taxon>
        <taxon>Actinomycetes</taxon>
        <taxon>Streptosporangiales</taxon>
        <taxon>Streptosporangiaceae</taxon>
        <taxon>Nonomuraea</taxon>
    </lineage>
</organism>
<feature type="region of interest" description="Disordered" evidence="1">
    <location>
        <begin position="113"/>
        <end position="139"/>
    </location>
</feature>
<dbReference type="STRING" id="683260.SAMN05421874_117128"/>
<dbReference type="AlphaFoldDB" id="A0A1G9I5G8"/>
<gene>
    <name evidence="2" type="ORF">SAMN05421874_117128</name>
</gene>
<name>A0A1G9I5G8_9ACTN</name>
<sequence>MHALIGRPLPRFEVPVRNLPVVLLVLLSTIWPPVPELPPPRPTSRVFPPAIPGVSPSGARISYVLAGIAPEAPCREAFQPAAVPPGCRTTLRATYADSTQTFVVTVGVAVLDGPRTGPRERRDTGRPATVRPVPFPGGPAERFGQRQYVTGAVAACPRGCMVATAAGYADGRTYQPGDQILPRLRFAARHLAAALHRTLSA</sequence>
<reference evidence="2 3" key="1">
    <citation type="submission" date="2016-10" db="EMBL/GenBank/DDBJ databases">
        <authorList>
            <person name="de Groot N.N."/>
        </authorList>
    </citation>
    <scope>NUCLEOTIDE SEQUENCE [LARGE SCALE GENOMIC DNA]</scope>
    <source>
        <strain evidence="2 3">CGMCC 4.5681</strain>
    </source>
</reference>